<dbReference type="AlphaFoldDB" id="A0A9E8LSX8"/>
<dbReference type="GO" id="GO:0055085">
    <property type="term" value="P:transmembrane transport"/>
    <property type="evidence" value="ECO:0007669"/>
    <property type="project" value="InterPro"/>
</dbReference>
<dbReference type="CDD" id="cd13676">
    <property type="entry name" value="PBP2_TRAP_DctP2_like"/>
    <property type="match status" value="1"/>
</dbReference>
<dbReference type="RefSeq" id="WP_275416803.1">
    <property type="nucleotide sequence ID" value="NZ_CP106878.1"/>
</dbReference>
<reference evidence="5" key="1">
    <citation type="submission" date="2022-09" db="EMBL/GenBank/DDBJ databases">
        <title>Complete Genomes of Fervidibacillus albus and Fervidibacillus halotolerans isolated from tidal flat sediments.</title>
        <authorList>
            <person name="Kwon K.K."/>
            <person name="Yang S.-H."/>
            <person name="Park M.J."/>
            <person name="Oh H.-M."/>
        </authorList>
    </citation>
    <scope>NUCLEOTIDE SEQUENCE</scope>
    <source>
        <strain evidence="5">MEBiC13591</strain>
    </source>
</reference>
<dbReference type="EMBL" id="CP106878">
    <property type="protein sequence ID" value="WAA09019.1"/>
    <property type="molecule type" value="Genomic_DNA"/>
</dbReference>
<evidence type="ECO:0000256" key="2">
    <source>
        <dbReference type="ARBA" id="ARBA00009023"/>
    </source>
</evidence>
<dbReference type="InterPro" id="IPR038404">
    <property type="entry name" value="TRAP_DctP_sf"/>
</dbReference>
<keyword evidence="6" id="KW-1185">Reference proteome</keyword>
<evidence type="ECO:0000256" key="4">
    <source>
        <dbReference type="ARBA" id="ARBA00022729"/>
    </source>
</evidence>
<dbReference type="Gene3D" id="3.40.190.170">
    <property type="entry name" value="Bacterial extracellular solute-binding protein, family 7"/>
    <property type="match status" value="1"/>
</dbReference>
<comment type="subcellular location">
    <subcellularLocation>
        <location evidence="1">Cell envelope</location>
    </subcellularLocation>
</comment>
<proteinExistence type="inferred from homology"/>
<gene>
    <name evidence="5" type="ORF">OE104_10480</name>
</gene>
<comment type="similarity">
    <text evidence="2">Belongs to the bacterial solute-binding protein 7 family.</text>
</comment>
<dbReference type="InterPro" id="IPR018389">
    <property type="entry name" value="DctP_fam"/>
</dbReference>
<dbReference type="InterPro" id="IPR004682">
    <property type="entry name" value="TRAP_DctP"/>
</dbReference>
<dbReference type="GO" id="GO:0030288">
    <property type="term" value="C:outer membrane-bounded periplasmic space"/>
    <property type="evidence" value="ECO:0007669"/>
    <property type="project" value="InterPro"/>
</dbReference>
<organism evidence="5 6">
    <name type="scientific">Fervidibacillus albus</name>
    <dbReference type="NCBI Taxonomy" id="2980026"/>
    <lineage>
        <taxon>Bacteria</taxon>
        <taxon>Bacillati</taxon>
        <taxon>Bacillota</taxon>
        <taxon>Bacilli</taxon>
        <taxon>Bacillales</taxon>
        <taxon>Bacillaceae</taxon>
        <taxon>Fervidibacillus</taxon>
    </lineage>
</organism>
<dbReference type="NCBIfam" id="TIGR00787">
    <property type="entry name" value="dctP"/>
    <property type="match status" value="1"/>
</dbReference>
<dbReference type="PROSITE" id="PS51257">
    <property type="entry name" value="PROKAR_LIPOPROTEIN"/>
    <property type="match status" value="1"/>
</dbReference>
<dbReference type="PIRSF" id="PIRSF006470">
    <property type="entry name" value="DctB"/>
    <property type="match status" value="1"/>
</dbReference>
<dbReference type="PANTHER" id="PTHR33376:SF4">
    <property type="entry name" value="SIALIC ACID-BINDING PERIPLASMIC PROTEIN SIAP"/>
    <property type="match status" value="1"/>
</dbReference>
<dbReference type="KEGG" id="faf:OE104_10480"/>
<dbReference type="Pfam" id="PF03480">
    <property type="entry name" value="DctP"/>
    <property type="match status" value="1"/>
</dbReference>
<sequence>MNIRILLVIGTLIFFLCGCGFVTLKANGDTKYVLRLGHMQGTEHPYHVGALEFKKIVEKNSEGQIQVDLFPSSQLGNSRDLIEGLQFGSVHFYIGSVAPVTNFSEKFNVLSLPYIFDNREHAFAVLDGEIGKELTTELEKNGLIHLAFMENGWRHLTNNKHPVKTADDTSNLKIRVQESPPYIAFINALGSTPVPIPFGELYTALEQKVIDGQENPLAQISLNKFNEVQSYLTLTAHTYDASIFLMSQKVYDKIPSELQEVIRSAAKEAARVERDLAKKEEQKYLRILKESGMQIEENPDIKSFKEVAKRVYKEFDEPVLQQLIKRIRETNY</sequence>
<evidence type="ECO:0000256" key="3">
    <source>
        <dbReference type="ARBA" id="ARBA00022448"/>
    </source>
</evidence>
<accession>A0A9E8LSX8</accession>
<keyword evidence="4" id="KW-0732">Signal</keyword>
<dbReference type="PANTHER" id="PTHR33376">
    <property type="match status" value="1"/>
</dbReference>
<dbReference type="NCBIfam" id="NF037995">
    <property type="entry name" value="TRAP_S1"/>
    <property type="match status" value="1"/>
</dbReference>
<evidence type="ECO:0000256" key="1">
    <source>
        <dbReference type="ARBA" id="ARBA00004196"/>
    </source>
</evidence>
<evidence type="ECO:0000313" key="5">
    <source>
        <dbReference type="EMBL" id="WAA09019.1"/>
    </source>
</evidence>
<keyword evidence="3" id="KW-0813">Transport</keyword>
<name>A0A9E8LSX8_9BACI</name>
<protein>
    <submittedName>
        <fullName evidence="5">DctP family TRAP transporter solute-binding subunit</fullName>
    </submittedName>
</protein>
<dbReference type="Proteomes" id="UP001164718">
    <property type="component" value="Chromosome"/>
</dbReference>
<evidence type="ECO:0000313" key="6">
    <source>
        <dbReference type="Proteomes" id="UP001164718"/>
    </source>
</evidence>